<evidence type="ECO:0000313" key="2">
    <source>
        <dbReference type="Proteomes" id="UP000055060"/>
    </source>
</evidence>
<dbReference type="AlphaFoldDB" id="A0A0S7B608"/>
<name>A0A0S7B608_9CHLR</name>
<reference evidence="1" key="1">
    <citation type="submission" date="2015-07" db="EMBL/GenBank/DDBJ databases">
        <title>Draft Genome Sequences of Anaerolinea thermolimosa IMO-1, Bellilinea caldifistulae GOMI-1, Leptolinea tardivitalis YMTK-2, Levilinea saccharolytica KIBI-1,Longilinea arvoryzae KOME-1, Previously Described as Members of the Anaerolineaceae (Chloroflexi).</title>
        <authorList>
            <person name="Sekiguchi Y."/>
            <person name="Ohashi A."/>
            <person name="Matsuura N."/>
            <person name="Tourlousse M.D."/>
        </authorList>
    </citation>
    <scope>NUCLEOTIDE SEQUENCE [LARGE SCALE GENOMIC DNA]</scope>
    <source>
        <strain evidence="1">KOME-1</strain>
    </source>
</reference>
<accession>A0A0S7B608</accession>
<organism evidence="1">
    <name type="scientific">Longilinea arvoryzae</name>
    <dbReference type="NCBI Taxonomy" id="360412"/>
    <lineage>
        <taxon>Bacteria</taxon>
        <taxon>Bacillati</taxon>
        <taxon>Chloroflexota</taxon>
        <taxon>Anaerolineae</taxon>
        <taxon>Anaerolineales</taxon>
        <taxon>Anaerolineaceae</taxon>
        <taxon>Longilinea</taxon>
    </lineage>
</organism>
<keyword evidence="2" id="KW-1185">Reference proteome</keyword>
<dbReference type="RefSeq" id="WP_201785853.1">
    <property type="nucleotide sequence ID" value="NZ_DF967972.1"/>
</dbReference>
<dbReference type="STRING" id="360412.LARV_00295"/>
<dbReference type="InterPro" id="IPR003737">
    <property type="entry name" value="GlcNAc_PI_deacetylase-related"/>
</dbReference>
<dbReference type="InterPro" id="IPR024078">
    <property type="entry name" value="LmbE-like_dom_sf"/>
</dbReference>
<gene>
    <name evidence="1" type="ORF">LARV_00295</name>
</gene>
<dbReference type="GO" id="GO:0016811">
    <property type="term" value="F:hydrolase activity, acting on carbon-nitrogen (but not peptide) bonds, in linear amides"/>
    <property type="evidence" value="ECO:0007669"/>
    <property type="project" value="TreeGrafter"/>
</dbReference>
<dbReference type="SUPFAM" id="SSF102588">
    <property type="entry name" value="LmbE-like"/>
    <property type="match status" value="1"/>
</dbReference>
<dbReference type="Gene3D" id="3.40.50.10320">
    <property type="entry name" value="LmbE-like"/>
    <property type="match status" value="1"/>
</dbReference>
<dbReference type="PANTHER" id="PTHR12993:SF28">
    <property type="entry name" value="LMBE FAMILY PROTEIN"/>
    <property type="match status" value="1"/>
</dbReference>
<protein>
    <submittedName>
        <fullName evidence="1">Uncharacterized protein, LmbE homolog</fullName>
    </submittedName>
</protein>
<dbReference type="PANTHER" id="PTHR12993">
    <property type="entry name" value="N-ACETYLGLUCOSAMINYL-PHOSPHATIDYLINOSITOL DE-N-ACETYLASE-RELATED"/>
    <property type="match status" value="1"/>
</dbReference>
<dbReference type="Pfam" id="PF02585">
    <property type="entry name" value="PIG-L"/>
    <property type="match status" value="1"/>
</dbReference>
<sequence>MTNSLYIPESAMAIVAHPDDIEFTCAGTLARWARAGARIAYLLCTSGDVGIAIPGMTRARATEIREAEARAAAEIAGVSDITFLREPDGLLEATLSLRKQIVRQIRRFRPEVILTGDPTVVISSSDYINHPDHRAASLAALEATFPAAGQPNLFEELAGEGLTAFKPRKVYITAWDKSDTFVSIDETIDIKIAALRAHKSQMKDWDPEPRIREWAADTARGKEMRYAEGFRVVTLEDDEAWGKRHGNVQE</sequence>
<dbReference type="EMBL" id="DF967972">
    <property type="protein sequence ID" value="GAP12559.1"/>
    <property type="molecule type" value="Genomic_DNA"/>
</dbReference>
<dbReference type="Proteomes" id="UP000055060">
    <property type="component" value="Unassembled WGS sequence"/>
</dbReference>
<proteinExistence type="predicted"/>
<evidence type="ECO:0000313" key="1">
    <source>
        <dbReference type="EMBL" id="GAP12559.1"/>
    </source>
</evidence>